<accession>A0AAX2LQ30</accession>
<evidence type="ECO:0000313" key="3">
    <source>
        <dbReference type="Proteomes" id="UP000254626"/>
    </source>
</evidence>
<organism evidence="2 3">
    <name type="scientific">Vibrio fluvialis</name>
    <dbReference type="NCBI Taxonomy" id="676"/>
    <lineage>
        <taxon>Bacteria</taxon>
        <taxon>Pseudomonadati</taxon>
        <taxon>Pseudomonadota</taxon>
        <taxon>Gammaproteobacteria</taxon>
        <taxon>Vibrionales</taxon>
        <taxon>Vibrionaceae</taxon>
        <taxon>Vibrio</taxon>
    </lineage>
</organism>
<reference evidence="2 3" key="1">
    <citation type="submission" date="2018-06" db="EMBL/GenBank/DDBJ databases">
        <authorList>
            <consortium name="Pathogen Informatics"/>
            <person name="Doyle S."/>
        </authorList>
    </citation>
    <scope>NUCLEOTIDE SEQUENCE [LARGE SCALE GENOMIC DNA]</scope>
    <source>
        <strain evidence="2 3">NCTC11327</strain>
    </source>
</reference>
<proteinExistence type="predicted"/>
<feature type="chain" id="PRO_5043511431" description="DUF2502 domain-containing protein" evidence="1">
    <location>
        <begin position="21"/>
        <end position="115"/>
    </location>
</feature>
<name>A0AAX2LQ30_VIBFL</name>
<comment type="caution">
    <text evidence="2">The sequence shown here is derived from an EMBL/GenBank/DDBJ whole genome shotgun (WGS) entry which is preliminary data.</text>
</comment>
<evidence type="ECO:0000313" key="2">
    <source>
        <dbReference type="EMBL" id="SUP22338.1"/>
    </source>
</evidence>
<dbReference type="EMBL" id="UHIP01000001">
    <property type="protein sequence ID" value="SUP22338.1"/>
    <property type="molecule type" value="Genomic_DNA"/>
</dbReference>
<keyword evidence="1" id="KW-0732">Signal</keyword>
<dbReference type="GeneID" id="29386744"/>
<dbReference type="Proteomes" id="UP000254626">
    <property type="component" value="Unassembled WGS sequence"/>
</dbReference>
<sequence length="115" mass="13754">MLNKWLLMGAACLPFGMAQADVSVRQSGVTVEADCLQIKVDGLSIGTGDCRPTRYYRESVKHYDVHHYYHEDERPWKHPGNWKKKAKWKDNPGHWKKREKVTYEEEWVYERKHRH</sequence>
<protein>
    <recommendedName>
        <fullName evidence="4">DUF2502 domain-containing protein</fullName>
    </recommendedName>
</protein>
<dbReference type="AlphaFoldDB" id="A0AAX2LQ30"/>
<feature type="signal peptide" evidence="1">
    <location>
        <begin position="1"/>
        <end position="20"/>
    </location>
</feature>
<evidence type="ECO:0008006" key="4">
    <source>
        <dbReference type="Google" id="ProtNLM"/>
    </source>
</evidence>
<evidence type="ECO:0000256" key="1">
    <source>
        <dbReference type="SAM" id="SignalP"/>
    </source>
</evidence>
<dbReference type="RefSeq" id="WP_020330054.1">
    <property type="nucleotide sequence ID" value="NZ_CABLBX010000001.1"/>
</dbReference>
<gene>
    <name evidence="2" type="ORF">NCTC11327_01010</name>
</gene>